<evidence type="ECO:0000256" key="3">
    <source>
        <dbReference type="SAM" id="MobiDB-lite"/>
    </source>
</evidence>
<dbReference type="OrthoDB" id="264785at2759"/>
<feature type="compositionally biased region" description="Basic and acidic residues" evidence="3">
    <location>
        <begin position="978"/>
        <end position="989"/>
    </location>
</feature>
<feature type="region of interest" description="Disordered" evidence="3">
    <location>
        <begin position="1"/>
        <end position="43"/>
    </location>
</feature>
<protein>
    <recommendedName>
        <fullName evidence="4">Cilia- and flagella-associated protein 58 central coiled coil domain-containing protein</fullName>
    </recommendedName>
</protein>
<dbReference type="EMBL" id="JAFJZO010000003">
    <property type="protein sequence ID" value="KAG5511893.1"/>
    <property type="molecule type" value="Genomic_DNA"/>
</dbReference>
<feature type="compositionally biased region" description="Low complexity" evidence="3">
    <location>
        <begin position="956"/>
        <end position="970"/>
    </location>
</feature>
<dbReference type="GeneID" id="94293726"/>
<feature type="compositionally biased region" description="Low complexity" evidence="3">
    <location>
        <begin position="930"/>
        <end position="940"/>
    </location>
</feature>
<dbReference type="PANTHER" id="PTHR32083">
    <property type="entry name" value="CILIA AND FLAGELLA-ASSOCIATED PROTEIN 58-RELATED"/>
    <property type="match status" value="1"/>
</dbReference>
<dbReference type="GO" id="GO:0005856">
    <property type="term" value="C:cytoskeleton"/>
    <property type="evidence" value="ECO:0007669"/>
    <property type="project" value="TreeGrafter"/>
</dbReference>
<evidence type="ECO:0000313" key="5">
    <source>
        <dbReference type="EMBL" id="KAG5511893.1"/>
    </source>
</evidence>
<comment type="caution">
    <text evidence="5">The sequence shown here is derived from an EMBL/GenBank/DDBJ whole genome shotgun (WGS) entry which is preliminary data.</text>
</comment>
<name>A0A837A9A2_9TRYP</name>
<feature type="compositionally biased region" description="Polar residues" evidence="3">
    <location>
        <begin position="1"/>
        <end position="10"/>
    </location>
</feature>
<dbReference type="Pfam" id="PF21771">
    <property type="entry name" value="CFAP58_CC"/>
    <property type="match status" value="1"/>
</dbReference>
<evidence type="ECO:0000259" key="4">
    <source>
        <dbReference type="Pfam" id="PF21771"/>
    </source>
</evidence>
<evidence type="ECO:0000256" key="1">
    <source>
        <dbReference type="ARBA" id="ARBA00023054"/>
    </source>
</evidence>
<evidence type="ECO:0000313" key="6">
    <source>
        <dbReference type="Proteomes" id="UP000674318"/>
    </source>
</evidence>
<feature type="compositionally biased region" description="Gly residues" evidence="3">
    <location>
        <begin position="1015"/>
        <end position="1024"/>
    </location>
</feature>
<feature type="coiled-coil region" evidence="2">
    <location>
        <begin position="191"/>
        <end position="421"/>
    </location>
</feature>
<feature type="domain" description="Cilia- and flagella-associated protein 58 central coiled coil" evidence="4">
    <location>
        <begin position="407"/>
        <end position="692"/>
    </location>
</feature>
<keyword evidence="6" id="KW-1185">Reference proteome</keyword>
<dbReference type="AlphaFoldDB" id="A0A837A9A2"/>
<keyword evidence="1 2" id="KW-0175">Coiled coil</keyword>
<dbReference type="PANTHER" id="PTHR32083:SF0">
    <property type="entry name" value="CILIA AND FLAGELLA-ASSOCIATED PROTEIN 58"/>
    <property type="match status" value="1"/>
</dbReference>
<feature type="region of interest" description="Disordered" evidence="3">
    <location>
        <begin position="913"/>
        <end position="1024"/>
    </location>
</feature>
<dbReference type="Gene3D" id="1.10.287.1490">
    <property type="match status" value="1"/>
</dbReference>
<feature type="compositionally biased region" description="Polar residues" evidence="3">
    <location>
        <begin position="19"/>
        <end position="43"/>
    </location>
</feature>
<sequence>MHGTASNESGETVPHDSSRAASSVSTTLGGPSASPMSTNADNIQGVLSPTEMEAIETRFVEVLRALSVEPQLDPFRNEYEKLHRLLLSSHAGEQRLLRQVHALRSELETHQQQITTAMQLSQEDEEAINTLRREIEAAWAKADVAHEQEQRSRELLHTLRQQVTELDAMVEKTAGLSLGQEAYLRDLLAVKKEREEELLMLQTSMARAEAEHLQVSSKLAAAEQAHNAAQHELGVQRESYQNLLANLDLEQRERAAKEASVRQYRDTTEMCVRQLDERGVDVERAQREEKKTTKDMESTAQEIQSLSRQLQERQERFQGEAARLAAAERENTLLTHELPQRQAALREQQAELKRVEKKLRVLEKSARAQQAELSALIEKRAAAAAAVQARSSAVEASLAQLAMEEKERRTLEEAVAKAMQRKTNTIHNITAKATASASVEVQHTMEVGKSRRLHQKLEVLRTENEKMRKAIYYAEQTHEKNTREAQQALLNYHRTLDDIRARRSEVKAVEEGIALHQKKLKAQQELLNTLTADRHKTEKMLRETEAELQQLRGRHTSRQEELESVKTELIQQEAELCQLHGLSRQLNKDVANTEQRLRFLREDRQHAENRVDALRSEAQQLRQVIAQFDLEAQQQRARRTVMAHERNTIAAQLLLRSEELSLVREKILLTDVARVSGAARYQQAMQEVITSRDLLVEKRLRCRIALVRLRYLDRLRAKEVQQEKLLSQSRSRVRALAEELGTKHNVHTWRSMESNAPDVLDALAKVHLLQAKVLHKHEELRAKTDLVEKEERAYQQLRQRLARMPGPEAAEELALCGENMQQRNAQLVDMSESLEKAEEEADALNVQVEQLHEKVQDMRHLYYREKTKNSALREEEKLITKSLEVVSGASGAHPPRRSGASAVSLSSANGGAAAAESASAPPAQQHRTNAGDGATAAAADGPHKSASAPQRPHPHAGPSTTTPGSGSYSGNVGNAHDPPPRDAQRRAPRTEITLTAGPPQPNFPLQKPPHNRQFVGGGFSITRR</sequence>
<accession>A0A837A9A2</accession>
<proteinExistence type="predicted"/>
<dbReference type="KEGG" id="phet:94293726"/>
<feature type="coiled-coil region" evidence="2">
    <location>
        <begin position="780"/>
        <end position="861"/>
    </location>
</feature>
<dbReference type="Proteomes" id="UP000674318">
    <property type="component" value="Chromosome 3"/>
</dbReference>
<reference evidence="5 6" key="1">
    <citation type="submission" date="2021-02" db="EMBL/GenBank/DDBJ databases">
        <title>Porcisia hertigi Genome sequencing and assembly.</title>
        <authorList>
            <person name="Almutairi H."/>
            <person name="Gatherer D."/>
        </authorList>
    </citation>
    <scope>NUCLEOTIDE SEQUENCE [LARGE SCALE GENOMIC DNA]</scope>
    <source>
        <strain evidence="5 6">C119</strain>
    </source>
</reference>
<organism evidence="5 6">
    <name type="scientific">Porcisia hertigi</name>
    <dbReference type="NCBI Taxonomy" id="2761500"/>
    <lineage>
        <taxon>Eukaryota</taxon>
        <taxon>Discoba</taxon>
        <taxon>Euglenozoa</taxon>
        <taxon>Kinetoplastea</taxon>
        <taxon>Metakinetoplastina</taxon>
        <taxon>Trypanosomatida</taxon>
        <taxon>Trypanosomatidae</taxon>
        <taxon>Leishmaniinae</taxon>
        <taxon>Porcisia</taxon>
    </lineage>
</organism>
<evidence type="ECO:0000256" key="2">
    <source>
        <dbReference type="SAM" id="Coils"/>
    </source>
</evidence>
<dbReference type="InterPro" id="IPR049270">
    <property type="entry name" value="CFAP58_CC"/>
</dbReference>
<feature type="coiled-coil region" evidence="2">
    <location>
        <begin position="513"/>
        <end position="638"/>
    </location>
</feature>
<dbReference type="RefSeq" id="XP_067759849.1">
    <property type="nucleotide sequence ID" value="XM_067903649.1"/>
</dbReference>
<gene>
    <name evidence="5" type="ORF">JKF63_07718</name>
</gene>